<sequence>MRAFIKNNKVKKMTNEQLQQLRKALFLDVAEAAEFIGNVSPRAWQRWESGDRAIPKDVENKIIELNKIQENAIGIALENEGYSYSFYDYESFREEFSDSKLKWRLYQSVLARAYQTLGDSEKIVPAPAGCDLYVFFNGLEI</sequence>
<proteinExistence type="predicted"/>
<accession>A0AAE9X095</accession>
<reference evidence="1" key="1">
    <citation type="submission" date="2022-12" db="EMBL/GenBank/DDBJ databases">
        <title>Complete genomic sequence of Pasteurella multocida phage vB_PmuM_CFP3.</title>
        <authorList>
            <person name="Cheng L."/>
            <person name="Chen H."/>
            <person name="Jiang N."/>
            <person name="Fu Q."/>
            <person name="Liu R."/>
            <person name="Huang Y."/>
            <person name="Fu G."/>
        </authorList>
    </citation>
    <scope>NUCLEOTIDE SEQUENCE</scope>
</reference>
<dbReference type="InterPro" id="IPR010982">
    <property type="entry name" value="Lambda_DNA-bd_dom_sf"/>
</dbReference>
<dbReference type="Proteomes" id="UP001211639">
    <property type="component" value="Segment"/>
</dbReference>
<dbReference type="EMBL" id="OQ025560">
    <property type="protein sequence ID" value="WBY65452.1"/>
    <property type="molecule type" value="Genomic_DNA"/>
</dbReference>
<dbReference type="InterPro" id="IPR001387">
    <property type="entry name" value="Cro/C1-type_HTH"/>
</dbReference>
<name>A0AAE9X095_9CAUD</name>
<dbReference type="Gene3D" id="1.10.3100.10">
    <property type="entry name" value="Putative cytoplasmic protein"/>
    <property type="match status" value="1"/>
</dbReference>
<dbReference type="CDD" id="cd00093">
    <property type="entry name" value="HTH_XRE"/>
    <property type="match status" value="1"/>
</dbReference>
<dbReference type="InterPro" id="IPR015060">
    <property type="entry name" value="Aca2_YdiL-like"/>
</dbReference>
<dbReference type="Pfam" id="PF08965">
    <property type="entry name" value="Aca2_YdiL"/>
    <property type="match status" value="1"/>
</dbReference>
<dbReference type="SUPFAM" id="SSF47413">
    <property type="entry name" value="lambda repressor-like DNA-binding domains"/>
    <property type="match status" value="1"/>
</dbReference>
<dbReference type="InterPro" id="IPR027910">
    <property type="entry name" value="YdiL_sf"/>
</dbReference>
<evidence type="ECO:0008006" key="3">
    <source>
        <dbReference type="Google" id="ProtNLM"/>
    </source>
</evidence>
<protein>
    <recommendedName>
        <fullName evidence="3">DUF1870 family protein</fullName>
    </recommendedName>
</protein>
<evidence type="ECO:0000313" key="1">
    <source>
        <dbReference type="EMBL" id="WBY65452.1"/>
    </source>
</evidence>
<evidence type="ECO:0000313" key="2">
    <source>
        <dbReference type="Proteomes" id="UP001211639"/>
    </source>
</evidence>
<keyword evidence="2" id="KW-1185">Reference proteome</keyword>
<dbReference type="GO" id="GO:0003677">
    <property type="term" value="F:DNA binding"/>
    <property type="evidence" value="ECO:0007669"/>
    <property type="project" value="InterPro"/>
</dbReference>
<gene>
    <name evidence="1" type="ORF">FP3_000021</name>
</gene>
<organism evidence="1 2">
    <name type="scientific">Pasteurella phage vB_PmuM_CFP3</name>
    <dbReference type="NCBI Taxonomy" id="3017169"/>
    <lineage>
        <taxon>Viruses</taxon>
        <taxon>Duplodnaviria</taxon>
        <taxon>Heunggongvirae</taxon>
        <taxon>Uroviricota</taxon>
        <taxon>Caudoviricetes</taxon>
        <taxon>Peduoviridae</taxon>
        <taxon>Irtavirus</taxon>
        <taxon>Irtavirus CFP3</taxon>
    </lineage>
</organism>